<keyword evidence="2" id="KW-1185">Reference proteome</keyword>
<evidence type="ECO:0000313" key="1">
    <source>
        <dbReference type="EMBL" id="MFC6356453.1"/>
    </source>
</evidence>
<reference evidence="2" key="1">
    <citation type="journal article" date="2019" name="Int. J. Syst. Evol. Microbiol.">
        <title>The Global Catalogue of Microorganisms (GCM) 10K type strain sequencing project: providing services to taxonomists for standard genome sequencing and annotation.</title>
        <authorList>
            <consortium name="The Broad Institute Genomics Platform"/>
            <consortium name="The Broad Institute Genome Sequencing Center for Infectious Disease"/>
            <person name="Wu L."/>
            <person name="Ma J."/>
        </authorList>
    </citation>
    <scope>NUCLEOTIDE SEQUENCE [LARGE SCALE GENOMIC DNA]</scope>
    <source>
        <strain evidence="2">CCUG 43304</strain>
    </source>
</reference>
<dbReference type="Proteomes" id="UP001596306">
    <property type="component" value="Unassembled WGS sequence"/>
</dbReference>
<comment type="caution">
    <text evidence="1">The sequence shown here is derived from an EMBL/GenBank/DDBJ whole genome shotgun (WGS) entry which is preliminary data.</text>
</comment>
<accession>A0ABW1VHX9</accession>
<name>A0ABW1VHX9_9MICO</name>
<dbReference type="PROSITE" id="PS51257">
    <property type="entry name" value="PROKAR_LIPOPROTEIN"/>
    <property type="match status" value="1"/>
</dbReference>
<protein>
    <submittedName>
        <fullName evidence="1">Uncharacterized protein</fullName>
    </submittedName>
</protein>
<evidence type="ECO:0000313" key="2">
    <source>
        <dbReference type="Proteomes" id="UP001596306"/>
    </source>
</evidence>
<proteinExistence type="predicted"/>
<sequence length="157" mass="17187">MRRAFGAVVVVLAVLTLSGCGGVLLPSFDEVRDETHVEMQKIVDRLPEGVVVRMDDPMPDFSYPCDSGVGISYTGEWGVYVADGFEIQPWMDEVRVALLDDGYRMSDLNVPSDITFSVLTPETDLLIGVDNDEGAVEGARILVSGYSRCAQDPEPRK</sequence>
<dbReference type="EMBL" id="JBHSTP010000002">
    <property type="protein sequence ID" value="MFC6356453.1"/>
    <property type="molecule type" value="Genomic_DNA"/>
</dbReference>
<organism evidence="1 2">
    <name type="scientific">Luethyella okanaganae</name>
    <dbReference type="NCBI Taxonomy" id="69372"/>
    <lineage>
        <taxon>Bacteria</taxon>
        <taxon>Bacillati</taxon>
        <taxon>Actinomycetota</taxon>
        <taxon>Actinomycetes</taxon>
        <taxon>Micrococcales</taxon>
        <taxon>Microbacteriaceae</taxon>
        <taxon>Luethyella</taxon>
    </lineage>
</organism>
<gene>
    <name evidence="1" type="ORF">ACFQB0_10070</name>
</gene>
<dbReference type="RefSeq" id="WP_386730892.1">
    <property type="nucleotide sequence ID" value="NZ_JBHSTP010000002.1"/>
</dbReference>